<proteinExistence type="predicted"/>
<dbReference type="RefSeq" id="WP_266346332.1">
    <property type="nucleotide sequence ID" value="NZ_JAPKNH010000015.1"/>
</dbReference>
<feature type="domain" description="HTH cro/C1-type" evidence="1">
    <location>
        <begin position="32"/>
        <end position="85"/>
    </location>
</feature>
<dbReference type="InterPro" id="IPR010982">
    <property type="entry name" value="Lambda_DNA-bd_dom_sf"/>
</dbReference>
<dbReference type="Proteomes" id="UP001596150">
    <property type="component" value="Unassembled WGS sequence"/>
</dbReference>
<evidence type="ECO:0000313" key="2">
    <source>
        <dbReference type="EMBL" id="MFC5519042.1"/>
    </source>
</evidence>
<gene>
    <name evidence="2" type="ORF">ACFPP9_24980</name>
</gene>
<dbReference type="SUPFAM" id="SSF47413">
    <property type="entry name" value="lambda repressor-like DNA-binding domains"/>
    <property type="match status" value="1"/>
</dbReference>
<comment type="caution">
    <text evidence="2">The sequence shown here is derived from an EMBL/GenBank/DDBJ whole genome shotgun (WGS) entry which is preliminary data.</text>
</comment>
<keyword evidence="3" id="KW-1185">Reference proteome</keyword>
<dbReference type="Gene3D" id="1.10.260.40">
    <property type="entry name" value="lambda repressor-like DNA-binding domains"/>
    <property type="match status" value="1"/>
</dbReference>
<dbReference type="CDD" id="cd00093">
    <property type="entry name" value="HTH_XRE"/>
    <property type="match status" value="1"/>
</dbReference>
<evidence type="ECO:0000259" key="1">
    <source>
        <dbReference type="PROSITE" id="PS50943"/>
    </source>
</evidence>
<dbReference type="Pfam" id="PF01381">
    <property type="entry name" value="HTH_3"/>
    <property type="match status" value="1"/>
</dbReference>
<name>A0ABW0Q539_9HYPH</name>
<organism evidence="2 3">
    <name type="scientific">Kaistia terrae</name>
    <dbReference type="NCBI Taxonomy" id="537017"/>
    <lineage>
        <taxon>Bacteria</taxon>
        <taxon>Pseudomonadati</taxon>
        <taxon>Pseudomonadota</taxon>
        <taxon>Alphaproteobacteria</taxon>
        <taxon>Hyphomicrobiales</taxon>
        <taxon>Kaistiaceae</taxon>
        <taxon>Kaistia</taxon>
    </lineage>
</organism>
<evidence type="ECO:0000313" key="3">
    <source>
        <dbReference type="Proteomes" id="UP001596150"/>
    </source>
</evidence>
<dbReference type="PROSITE" id="PS50943">
    <property type="entry name" value="HTH_CROC1"/>
    <property type="match status" value="1"/>
</dbReference>
<dbReference type="InterPro" id="IPR001387">
    <property type="entry name" value="Cro/C1-type_HTH"/>
</dbReference>
<reference evidence="3" key="1">
    <citation type="journal article" date="2019" name="Int. J. Syst. Evol. Microbiol.">
        <title>The Global Catalogue of Microorganisms (GCM) 10K type strain sequencing project: providing services to taxonomists for standard genome sequencing and annotation.</title>
        <authorList>
            <consortium name="The Broad Institute Genomics Platform"/>
            <consortium name="The Broad Institute Genome Sequencing Center for Infectious Disease"/>
            <person name="Wu L."/>
            <person name="Ma J."/>
        </authorList>
    </citation>
    <scope>NUCLEOTIDE SEQUENCE [LARGE SCALE GENOMIC DNA]</scope>
    <source>
        <strain evidence="3">KACC 12633</strain>
    </source>
</reference>
<sequence>MLNELTQEFGPNADEDLPEEVLAAIADGLSPLEAVRLWKRLSVEQLSERSGVSTAIIHGAEGGRELSPEAQLKLAAVLGVRSDLFVE</sequence>
<protein>
    <submittedName>
        <fullName evidence="2">Helix-turn-helix domain-containing protein</fullName>
    </submittedName>
</protein>
<dbReference type="EMBL" id="JBHSML010000031">
    <property type="protein sequence ID" value="MFC5519042.1"/>
    <property type="molecule type" value="Genomic_DNA"/>
</dbReference>
<accession>A0ABW0Q539</accession>